<feature type="compositionally biased region" description="Polar residues" evidence="1">
    <location>
        <begin position="333"/>
        <end position="347"/>
    </location>
</feature>
<name>A0A811RH77_9POAL</name>
<dbReference type="SMART" id="SM01054">
    <property type="entry name" value="CaM_binding"/>
    <property type="match status" value="1"/>
</dbReference>
<evidence type="ECO:0000313" key="4">
    <source>
        <dbReference type="Proteomes" id="UP000604825"/>
    </source>
</evidence>
<feature type="domain" description="Calmodulin-binding" evidence="2">
    <location>
        <begin position="618"/>
        <end position="736"/>
    </location>
</feature>
<evidence type="ECO:0000259" key="2">
    <source>
        <dbReference type="SMART" id="SM01054"/>
    </source>
</evidence>
<gene>
    <name evidence="3" type="ORF">NCGR_LOCUS53003</name>
</gene>
<evidence type="ECO:0000256" key="1">
    <source>
        <dbReference type="SAM" id="MobiDB-lite"/>
    </source>
</evidence>
<feature type="region of interest" description="Disordered" evidence="1">
    <location>
        <begin position="653"/>
        <end position="675"/>
    </location>
</feature>
<feature type="compositionally biased region" description="Polar residues" evidence="1">
    <location>
        <begin position="71"/>
        <end position="83"/>
    </location>
</feature>
<feature type="compositionally biased region" description="Low complexity" evidence="1">
    <location>
        <begin position="604"/>
        <end position="615"/>
    </location>
</feature>
<dbReference type="AlphaFoldDB" id="A0A811RH77"/>
<dbReference type="InterPro" id="IPR012417">
    <property type="entry name" value="CaM-bd_dom_pln"/>
</dbReference>
<accession>A0A811RH77</accession>
<feature type="region of interest" description="Disordered" evidence="1">
    <location>
        <begin position="1"/>
        <end position="83"/>
    </location>
</feature>
<evidence type="ECO:0000313" key="3">
    <source>
        <dbReference type="EMBL" id="CAD6269701.1"/>
    </source>
</evidence>
<feature type="region of interest" description="Disordered" evidence="1">
    <location>
        <begin position="537"/>
        <end position="641"/>
    </location>
</feature>
<feature type="compositionally biased region" description="Polar residues" evidence="1">
    <location>
        <begin position="543"/>
        <end position="557"/>
    </location>
</feature>
<keyword evidence="4" id="KW-1185">Reference proteome</keyword>
<feature type="compositionally biased region" description="Polar residues" evidence="1">
    <location>
        <begin position="386"/>
        <end position="403"/>
    </location>
</feature>
<comment type="caution">
    <text evidence="3">The sequence shown here is derived from an EMBL/GenBank/DDBJ whole genome shotgun (WGS) entry which is preliminary data.</text>
</comment>
<feature type="compositionally biased region" description="Polar residues" evidence="1">
    <location>
        <begin position="448"/>
        <end position="458"/>
    </location>
</feature>
<feature type="compositionally biased region" description="Low complexity" evidence="1">
    <location>
        <begin position="657"/>
        <end position="667"/>
    </location>
</feature>
<feature type="compositionally biased region" description="Basic and acidic residues" evidence="1">
    <location>
        <begin position="575"/>
        <end position="593"/>
    </location>
</feature>
<feature type="compositionally biased region" description="Polar residues" evidence="1">
    <location>
        <begin position="469"/>
        <end position="482"/>
    </location>
</feature>
<reference evidence="3" key="1">
    <citation type="submission" date="2020-10" db="EMBL/GenBank/DDBJ databases">
        <authorList>
            <person name="Han B."/>
            <person name="Lu T."/>
            <person name="Zhao Q."/>
            <person name="Huang X."/>
            <person name="Zhao Y."/>
        </authorList>
    </citation>
    <scope>NUCLEOTIDE SEQUENCE</scope>
</reference>
<dbReference type="PANTHER" id="PTHR33349">
    <property type="entry name" value="EMB|CAB62594.1"/>
    <property type="match status" value="1"/>
</dbReference>
<dbReference type="OrthoDB" id="766386at2759"/>
<dbReference type="EMBL" id="CAJGYO010000015">
    <property type="protein sequence ID" value="CAD6269701.1"/>
    <property type="molecule type" value="Genomic_DNA"/>
</dbReference>
<dbReference type="GO" id="GO:0005516">
    <property type="term" value="F:calmodulin binding"/>
    <property type="evidence" value="ECO:0007669"/>
    <property type="project" value="InterPro"/>
</dbReference>
<dbReference type="PANTHER" id="PTHR33349:SF37">
    <property type="entry name" value="CALMODULIN-BINDING DOMAIN-CONTAINING PROTEIN"/>
    <property type="match status" value="1"/>
</dbReference>
<dbReference type="Pfam" id="PF07839">
    <property type="entry name" value="CaM_binding"/>
    <property type="match status" value="1"/>
</dbReference>
<organism evidence="3 4">
    <name type="scientific">Miscanthus lutarioriparius</name>
    <dbReference type="NCBI Taxonomy" id="422564"/>
    <lineage>
        <taxon>Eukaryota</taxon>
        <taxon>Viridiplantae</taxon>
        <taxon>Streptophyta</taxon>
        <taxon>Embryophyta</taxon>
        <taxon>Tracheophyta</taxon>
        <taxon>Spermatophyta</taxon>
        <taxon>Magnoliopsida</taxon>
        <taxon>Liliopsida</taxon>
        <taxon>Poales</taxon>
        <taxon>Poaceae</taxon>
        <taxon>PACMAD clade</taxon>
        <taxon>Panicoideae</taxon>
        <taxon>Andropogonodae</taxon>
        <taxon>Andropogoneae</taxon>
        <taxon>Saccharinae</taxon>
        <taxon>Miscanthus</taxon>
    </lineage>
</organism>
<proteinExistence type="predicted"/>
<feature type="region of interest" description="Disordered" evidence="1">
    <location>
        <begin position="317"/>
        <end position="516"/>
    </location>
</feature>
<sequence>MNPVHVSFPPHRQGHTSPSQTPLPHFPSPPPRLQLVTQRPLPSPSQPFGGGGGKGSHSFRRSASAIVTPASPKSESPSTLQGSARASVLLMTEQMIKQAVTSTPASTEPKCGDLLINSAVVMDGSSMTPDVKRKEKPVPHYLRASTSSCHDNCKFGIKHSSEPKKYWPVSRKQLRRASTGNQELDPVQIILPHKNRSIKEDQKLKISHVKGGSGTVPAKPEFITLKAPLEKVPDHLESIPHVEDSSAEASDLVVAETLPTDAECFVVSHDDVTDSGDGESLDGAESIELEMPLAIQDIDESDEHIEVTILPADSVCGVEGQSPVRPVPDQSENECASSDISTPQTVIASEKHEQAKLGTKSESLSKGSVKPKAKATLSMTRDKGSSQKSGRTPHLTSTRTAVDSSGGPKTARKLADVTATTKFSNPERKFRPTVTSTVQKAKEIKLPSASNAKDSSAKPSRLAKLKASITKTAPSPSLSSAKQTDRKMSGSNVGKNAQILPKKREDKVKTGPLKLSRSLNMSAKSLSGVKLRTVRKEKIAPPINSSKKVSGTENSSIDAKEAKQRILKTASPKVRKLETNNKEIGPRKEKIDIARTATARRAKPAPATPSSTVVPSQPPRKLTFRRGKVLNPNESSGSTPRRLRFRPAISAADATARSRGGRIASRRIGGGGGGAAARDAGAEVVVLRRRQDGKETKKQEPGLFNNVIEETASRLVAEARKSKVKALVGAFETVISLQETSKAAAPAMAAERFDLSCWLDWTADREEAGSKPDGKVDLVKVSHPGAKTSVDGLLEQLEVVEKRRPGPL</sequence>
<protein>
    <recommendedName>
        <fullName evidence="2">Calmodulin-binding domain-containing protein</fullName>
    </recommendedName>
</protein>
<dbReference type="Proteomes" id="UP000604825">
    <property type="component" value="Unassembled WGS sequence"/>
</dbReference>